<dbReference type="EMBL" id="CP036274">
    <property type="protein sequence ID" value="QDU30802.1"/>
    <property type="molecule type" value="Genomic_DNA"/>
</dbReference>
<keyword evidence="1" id="KW-0472">Membrane</keyword>
<evidence type="ECO:0000313" key="2">
    <source>
        <dbReference type="EMBL" id="QDU30802.1"/>
    </source>
</evidence>
<keyword evidence="3" id="KW-1185">Reference proteome</keyword>
<dbReference type="KEGG" id="aagg:ETAA8_59510"/>
<feature type="transmembrane region" description="Helical" evidence="1">
    <location>
        <begin position="7"/>
        <end position="28"/>
    </location>
</feature>
<reference evidence="2 3" key="1">
    <citation type="submission" date="2019-02" db="EMBL/GenBank/DDBJ databases">
        <title>Deep-cultivation of Planctomycetes and their phenomic and genomic characterization uncovers novel biology.</title>
        <authorList>
            <person name="Wiegand S."/>
            <person name="Jogler M."/>
            <person name="Boedeker C."/>
            <person name="Pinto D."/>
            <person name="Vollmers J."/>
            <person name="Rivas-Marin E."/>
            <person name="Kohn T."/>
            <person name="Peeters S.H."/>
            <person name="Heuer A."/>
            <person name="Rast P."/>
            <person name="Oberbeckmann S."/>
            <person name="Bunk B."/>
            <person name="Jeske O."/>
            <person name="Meyerdierks A."/>
            <person name="Storesund J.E."/>
            <person name="Kallscheuer N."/>
            <person name="Luecker S."/>
            <person name="Lage O.M."/>
            <person name="Pohl T."/>
            <person name="Merkel B.J."/>
            <person name="Hornburger P."/>
            <person name="Mueller R.-W."/>
            <person name="Bruemmer F."/>
            <person name="Labrenz M."/>
            <person name="Spormann A.M."/>
            <person name="Op den Camp H."/>
            <person name="Overmann J."/>
            <person name="Amann R."/>
            <person name="Jetten M.S.M."/>
            <person name="Mascher T."/>
            <person name="Medema M.H."/>
            <person name="Devos D.P."/>
            <person name="Kaster A.-K."/>
            <person name="Ovreas L."/>
            <person name="Rohde M."/>
            <person name="Galperin M.Y."/>
            <person name="Jogler C."/>
        </authorList>
    </citation>
    <scope>NUCLEOTIDE SEQUENCE [LARGE SCALE GENOMIC DNA]</scope>
    <source>
        <strain evidence="2 3">ETA_A8</strain>
    </source>
</reference>
<evidence type="ECO:0000313" key="3">
    <source>
        <dbReference type="Proteomes" id="UP000315017"/>
    </source>
</evidence>
<accession>A0A517YKQ9</accession>
<dbReference type="Proteomes" id="UP000315017">
    <property type="component" value="Chromosome"/>
</dbReference>
<gene>
    <name evidence="2" type="ORF">ETAA8_59510</name>
</gene>
<sequence>MKIPSGLGIILLAVWLILFGILTAPFLGIRFANSGDVLAILAIVTGVILLVRRG</sequence>
<feature type="transmembrane region" description="Helical" evidence="1">
    <location>
        <begin position="34"/>
        <end position="51"/>
    </location>
</feature>
<proteinExistence type="predicted"/>
<organism evidence="2 3">
    <name type="scientific">Anatilimnocola aggregata</name>
    <dbReference type="NCBI Taxonomy" id="2528021"/>
    <lineage>
        <taxon>Bacteria</taxon>
        <taxon>Pseudomonadati</taxon>
        <taxon>Planctomycetota</taxon>
        <taxon>Planctomycetia</taxon>
        <taxon>Pirellulales</taxon>
        <taxon>Pirellulaceae</taxon>
        <taxon>Anatilimnocola</taxon>
    </lineage>
</organism>
<keyword evidence="1" id="KW-1133">Transmembrane helix</keyword>
<dbReference type="AlphaFoldDB" id="A0A517YKQ9"/>
<keyword evidence="1" id="KW-0812">Transmembrane</keyword>
<protein>
    <submittedName>
        <fullName evidence="2">Uncharacterized protein</fullName>
    </submittedName>
</protein>
<evidence type="ECO:0000256" key="1">
    <source>
        <dbReference type="SAM" id="Phobius"/>
    </source>
</evidence>
<name>A0A517YKQ9_9BACT</name>
<dbReference type="RefSeq" id="WP_202921326.1">
    <property type="nucleotide sequence ID" value="NZ_CP036274.1"/>
</dbReference>